<keyword evidence="3" id="KW-1185">Reference proteome</keyword>
<dbReference type="EMBL" id="JAPQKL010000006">
    <property type="protein sequence ID" value="KAJ5124995.1"/>
    <property type="molecule type" value="Genomic_DNA"/>
</dbReference>
<gene>
    <name evidence="2" type="ORF">N7515_008820</name>
</gene>
<evidence type="ECO:0000313" key="3">
    <source>
        <dbReference type="Proteomes" id="UP001149079"/>
    </source>
</evidence>
<feature type="region of interest" description="Disordered" evidence="1">
    <location>
        <begin position="151"/>
        <end position="194"/>
    </location>
</feature>
<dbReference type="AlphaFoldDB" id="A0A9W9GQ80"/>
<dbReference type="Proteomes" id="UP001149079">
    <property type="component" value="Unassembled WGS sequence"/>
</dbReference>
<proteinExistence type="predicted"/>
<feature type="compositionally biased region" description="Pro residues" evidence="1">
    <location>
        <begin position="69"/>
        <end position="82"/>
    </location>
</feature>
<feature type="region of interest" description="Disordered" evidence="1">
    <location>
        <begin position="207"/>
        <end position="256"/>
    </location>
</feature>
<reference evidence="2" key="2">
    <citation type="journal article" date="2023" name="IMA Fungus">
        <title>Comparative genomic study of the Penicillium genus elucidates a diverse pangenome and 15 lateral gene transfer events.</title>
        <authorList>
            <person name="Petersen C."/>
            <person name="Sorensen T."/>
            <person name="Nielsen M.R."/>
            <person name="Sondergaard T.E."/>
            <person name="Sorensen J.L."/>
            <person name="Fitzpatrick D.A."/>
            <person name="Frisvad J.C."/>
            <person name="Nielsen K.L."/>
        </authorList>
    </citation>
    <scope>NUCLEOTIDE SEQUENCE</scope>
    <source>
        <strain evidence="2">IBT 22155</strain>
    </source>
</reference>
<sequence>MQQEEAPASYQDYQSGTPPRPPYSPVTPVFAQLVPLPSDEPRIAPPPASPSPRSHFPPSYPDYSQHTPPANPPVFIPQPPPVAISDSENPDAIALRSAITILQMQKQQSLRDIQALNRLKDSAAADPERFAHQLAAGALKTENHGAVIQFSDVATDDKDEDEEADPKPTNPDRSPSSDFGHIPNPQNVVRMPPINWGKYQVVGESLDRMHEEQLHRPSSGEPGQRAPEYLLASPYRPLVDQLVTPKSGRPSKAKQT</sequence>
<reference evidence="2" key="1">
    <citation type="submission" date="2022-11" db="EMBL/GenBank/DDBJ databases">
        <authorList>
            <person name="Petersen C."/>
        </authorList>
    </citation>
    <scope>NUCLEOTIDE SEQUENCE</scope>
    <source>
        <strain evidence="2">IBT 22155</strain>
    </source>
</reference>
<comment type="caution">
    <text evidence="2">The sequence shown here is derived from an EMBL/GenBank/DDBJ whole genome shotgun (WGS) entry which is preliminary data.</text>
</comment>
<dbReference type="RefSeq" id="XP_056519394.1">
    <property type="nucleotide sequence ID" value="XM_056669564.1"/>
</dbReference>
<dbReference type="GeneID" id="81408734"/>
<protein>
    <submittedName>
        <fullName evidence="2">Uncharacterized protein</fullName>
    </submittedName>
</protein>
<dbReference type="OrthoDB" id="20473at2759"/>
<dbReference type="InterPro" id="IPR037830">
    <property type="entry name" value="ZZZ3"/>
</dbReference>
<dbReference type="PANTHER" id="PTHR22705:SF0">
    <property type="entry name" value="ZZ-TYPE ZINC FINGER-CONTAINING PROTEIN 3"/>
    <property type="match status" value="1"/>
</dbReference>
<accession>A0A9W9GQ80</accession>
<organism evidence="2 3">
    <name type="scientific">Penicillium bovifimosum</name>
    <dbReference type="NCBI Taxonomy" id="126998"/>
    <lineage>
        <taxon>Eukaryota</taxon>
        <taxon>Fungi</taxon>
        <taxon>Dikarya</taxon>
        <taxon>Ascomycota</taxon>
        <taxon>Pezizomycotina</taxon>
        <taxon>Eurotiomycetes</taxon>
        <taxon>Eurotiomycetidae</taxon>
        <taxon>Eurotiales</taxon>
        <taxon>Aspergillaceae</taxon>
        <taxon>Penicillium</taxon>
    </lineage>
</organism>
<evidence type="ECO:0000256" key="1">
    <source>
        <dbReference type="SAM" id="MobiDB-lite"/>
    </source>
</evidence>
<feature type="region of interest" description="Disordered" evidence="1">
    <location>
        <begin position="1"/>
        <end position="87"/>
    </location>
</feature>
<name>A0A9W9GQ80_9EURO</name>
<dbReference type="PANTHER" id="PTHR22705">
    <property type="entry name" value="ZINC FINGER, ZZ DOMAIN CONTAINING 3"/>
    <property type="match status" value="1"/>
</dbReference>
<evidence type="ECO:0000313" key="2">
    <source>
        <dbReference type="EMBL" id="KAJ5124995.1"/>
    </source>
</evidence>